<proteinExistence type="predicted"/>
<keyword evidence="4" id="KW-1185">Reference proteome</keyword>
<dbReference type="InterPro" id="IPR006530">
    <property type="entry name" value="YD"/>
</dbReference>
<dbReference type="Pfam" id="PF05593">
    <property type="entry name" value="RHS_repeat"/>
    <property type="match status" value="1"/>
</dbReference>
<dbReference type="InterPro" id="IPR045351">
    <property type="entry name" value="DUF6531"/>
</dbReference>
<comment type="caution">
    <text evidence="3">The sequence shown here is derived from an EMBL/GenBank/DDBJ whole genome shotgun (WGS) entry which is preliminary data.</text>
</comment>
<feature type="region of interest" description="Disordered" evidence="1">
    <location>
        <begin position="381"/>
        <end position="416"/>
    </location>
</feature>
<dbReference type="NCBIfam" id="TIGR01643">
    <property type="entry name" value="YD_repeat_2x"/>
    <property type="match status" value="1"/>
</dbReference>
<dbReference type="Proteomes" id="UP001223978">
    <property type="component" value="Unassembled WGS sequence"/>
</dbReference>
<evidence type="ECO:0000259" key="2">
    <source>
        <dbReference type="Pfam" id="PF20148"/>
    </source>
</evidence>
<name>A0ABT6SBS6_9ACTN</name>
<gene>
    <name evidence="3" type="ORF">QIS96_16445</name>
</gene>
<evidence type="ECO:0000313" key="3">
    <source>
        <dbReference type="EMBL" id="MDI3405405.1"/>
    </source>
</evidence>
<sequence length="416" mass="45072">MATGLLSTVAHPERIVGAIKNANWRDPAEVLGKVAVELVGGKGAGGIVKGGLKTSLKTGVKEAVEQGAKETARKGVRERLSDLARDLNCKVLRKEPVDMATGRMVLSRTDIALPADFPFEFTRTFESAYRNGGWFGPAWASTVDEHLEVDTEGVCHVAADGSVRAYPHPAPGTSVIPNGGLPWQLDRQVDGSYTLTDPESGLIRTFAAPVGAEPGGDGMAPIVSIADRGGSWISVEWDVATGAPLSVNHSGGYELRFTTVGGRIGALWLAGGAPDGTDQLLKTYSYNEAGHLIAVGDSQGRTVRYGIDERGRIVSWTDSNDSTFRYTYDDEDRCVYHEGEAGHLRATFEYGLPAPTPGHHITRTTDSLGHTELFEINAIAADRRRDRPQRIHHPHHIRRPAPPSHRHRPPRSHNRL</sequence>
<accession>A0ABT6SBS6</accession>
<organism evidence="3 4">
    <name type="scientific">Streptomyces cavernicola</name>
    <dbReference type="NCBI Taxonomy" id="3043613"/>
    <lineage>
        <taxon>Bacteria</taxon>
        <taxon>Bacillati</taxon>
        <taxon>Actinomycetota</taxon>
        <taxon>Actinomycetes</taxon>
        <taxon>Kitasatosporales</taxon>
        <taxon>Streptomycetaceae</taxon>
        <taxon>Streptomyces</taxon>
    </lineage>
</organism>
<feature type="domain" description="DUF6531" evidence="2">
    <location>
        <begin position="95"/>
        <end position="165"/>
    </location>
</feature>
<evidence type="ECO:0000313" key="4">
    <source>
        <dbReference type="Proteomes" id="UP001223978"/>
    </source>
</evidence>
<dbReference type="EMBL" id="JASCIQ010000015">
    <property type="protein sequence ID" value="MDI3405405.1"/>
    <property type="molecule type" value="Genomic_DNA"/>
</dbReference>
<dbReference type="InterPro" id="IPR031325">
    <property type="entry name" value="RHS_repeat"/>
</dbReference>
<protein>
    <submittedName>
        <fullName evidence="3">DUF6531 domain-containing protein</fullName>
    </submittedName>
</protein>
<dbReference type="Gene3D" id="2.180.10.10">
    <property type="entry name" value="RHS repeat-associated core"/>
    <property type="match status" value="1"/>
</dbReference>
<dbReference type="RefSeq" id="WP_282543342.1">
    <property type="nucleotide sequence ID" value="NZ_JASCIQ010000015.1"/>
</dbReference>
<reference evidence="3 4" key="1">
    <citation type="submission" date="2023-05" db="EMBL/GenBank/DDBJ databases">
        <title>Draft genome sequence of Streptomyces sp. B-S-A6 isolated from a cave soil in Thailand.</title>
        <authorList>
            <person name="Chamroensaksri N."/>
            <person name="Muangham S."/>
        </authorList>
    </citation>
    <scope>NUCLEOTIDE SEQUENCE [LARGE SCALE GENOMIC DNA]</scope>
    <source>
        <strain evidence="3 4">B-S-A6</strain>
    </source>
</reference>
<feature type="compositionally biased region" description="Basic residues" evidence="1">
    <location>
        <begin position="390"/>
        <end position="416"/>
    </location>
</feature>
<dbReference type="Pfam" id="PF20148">
    <property type="entry name" value="DUF6531"/>
    <property type="match status" value="1"/>
</dbReference>
<evidence type="ECO:0000256" key="1">
    <source>
        <dbReference type="SAM" id="MobiDB-lite"/>
    </source>
</evidence>